<dbReference type="Pfam" id="PF03734">
    <property type="entry name" value="YkuD"/>
    <property type="match status" value="1"/>
</dbReference>
<feature type="chain" id="PRO_5047455544" evidence="8">
    <location>
        <begin position="22"/>
        <end position="332"/>
    </location>
</feature>
<dbReference type="Pfam" id="PF01471">
    <property type="entry name" value="PG_binding_1"/>
    <property type="match status" value="1"/>
</dbReference>
<dbReference type="InterPro" id="IPR036365">
    <property type="entry name" value="PGBD-like_sf"/>
</dbReference>
<evidence type="ECO:0000256" key="6">
    <source>
        <dbReference type="ARBA" id="ARBA00023316"/>
    </source>
</evidence>
<evidence type="ECO:0000313" key="10">
    <source>
        <dbReference type="EMBL" id="MDX8480703.1"/>
    </source>
</evidence>
<dbReference type="Gene3D" id="1.10.101.10">
    <property type="entry name" value="PGBD-like superfamily/PGBD"/>
    <property type="match status" value="1"/>
</dbReference>
<dbReference type="PROSITE" id="PS51257">
    <property type="entry name" value="PROKAR_LIPOPROTEIN"/>
    <property type="match status" value="1"/>
</dbReference>
<feature type="signal peptide" evidence="8">
    <location>
        <begin position="1"/>
        <end position="21"/>
    </location>
</feature>
<keyword evidence="5 7" id="KW-0573">Peptidoglycan synthesis</keyword>
<organism evidence="10 11">
    <name type="scientific">Mesorhizobium album</name>
    <dbReference type="NCBI Taxonomy" id="3072314"/>
    <lineage>
        <taxon>Bacteria</taxon>
        <taxon>Pseudomonadati</taxon>
        <taxon>Pseudomonadota</taxon>
        <taxon>Alphaproteobacteria</taxon>
        <taxon>Hyphomicrobiales</taxon>
        <taxon>Phyllobacteriaceae</taxon>
        <taxon>Mesorhizobium</taxon>
    </lineage>
</organism>
<dbReference type="InterPro" id="IPR038063">
    <property type="entry name" value="Transpep_catalytic_dom"/>
</dbReference>
<dbReference type="SUPFAM" id="SSF141523">
    <property type="entry name" value="L,D-transpeptidase catalytic domain-like"/>
    <property type="match status" value="1"/>
</dbReference>
<keyword evidence="4 7" id="KW-0133">Cell shape</keyword>
<evidence type="ECO:0000259" key="9">
    <source>
        <dbReference type="PROSITE" id="PS52029"/>
    </source>
</evidence>
<keyword evidence="8" id="KW-0732">Signal</keyword>
<dbReference type="RefSeq" id="WP_320289013.1">
    <property type="nucleotide sequence ID" value="NZ_JAVIIW010000023.1"/>
</dbReference>
<feature type="domain" description="L,D-TPase catalytic" evidence="9">
    <location>
        <begin position="189"/>
        <end position="322"/>
    </location>
</feature>
<protein>
    <submittedName>
        <fullName evidence="10">L,D-transpeptidase</fullName>
    </submittedName>
</protein>
<evidence type="ECO:0000256" key="3">
    <source>
        <dbReference type="ARBA" id="ARBA00022679"/>
    </source>
</evidence>
<reference evidence="10 11" key="1">
    <citation type="submission" date="2023-08" db="EMBL/GenBank/DDBJ databases">
        <title>Implementing the SeqCode for naming new Mesorhizobium species isolated from Vachellia karroo root nodules.</title>
        <authorList>
            <person name="Van Lill M."/>
        </authorList>
    </citation>
    <scope>NUCLEOTIDE SEQUENCE [LARGE SCALE GENOMIC DNA]</scope>
    <source>
        <strain evidence="10 11">VK24D</strain>
    </source>
</reference>
<evidence type="ECO:0000256" key="1">
    <source>
        <dbReference type="ARBA" id="ARBA00004752"/>
    </source>
</evidence>
<evidence type="ECO:0000313" key="11">
    <source>
        <dbReference type="Proteomes" id="UP001287059"/>
    </source>
</evidence>
<dbReference type="PANTHER" id="PTHR30582:SF30">
    <property type="entry name" value="BLR4375 PROTEIN"/>
    <property type="match status" value="1"/>
</dbReference>
<accession>A0ABU4Y176</accession>
<evidence type="ECO:0000256" key="7">
    <source>
        <dbReference type="PROSITE-ProRule" id="PRU01373"/>
    </source>
</evidence>
<dbReference type="EMBL" id="JAVIIW010000023">
    <property type="protein sequence ID" value="MDX8480703.1"/>
    <property type="molecule type" value="Genomic_DNA"/>
</dbReference>
<keyword evidence="11" id="KW-1185">Reference proteome</keyword>
<comment type="pathway">
    <text evidence="1 7">Cell wall biogenesis; peptidoglycan biosynthesis.</text>
</comment>
<dbReference type="InterPro" id="IPR002477">
    <property type="entry name" value="Peptidoglycan-bd-like"/>
</dbReference>
<dbReference type="Gene3D" id="2.40.440.10">
    <property type="entry name" value="L,D-transpeptidase catalytic domain-like"/>
    <property type="match status" value="1"/>
</dbReference>
<dbReference type="InterPro" id="IPR005490">
    <property type="entry name" value="LD_TPept_cat_dom"/>
</dbReference>
<dbReference type="CDD" id="cd16913">
    <property type="entry name" value="YkuD_like"/>
    <property type="match status" value="1"/>
</dbReference>
<comment type="caution">
    <text evidence="10">The sequence shown here is derived from an EMBL/GenBank/DDBJ whole genome shotgun (WGS) entry which is preliminary data.</text>
</comment>
<dbReference type="InterPro" id="IPR036366">
    <property type="entry name" value="PGBDSf"/>
</dbReference>
<keyword evidence="3" id="KW-0808">Transferase</keyword>
<dbReference type="Proteomes" id="UP001287059">
    <property type="component" value="Unassembled WGS sequence"/>
</dbReference>
<evidence type="ECO:0000256" key="5">
    <source>
        <dbReference type="ARBA" id="ARBA00022984"/>
    </source>
</evidence>
<dbReference type="InterPro" id="IPR050979">
    <property type="entry name" value="LD-transpeptidase"/>
</dbReference>
<dbReference type="PROSITE" id="PS52029">
    <property type="entry name" value="LD_TPASE"/>
    <property type="match status" value="1"/>
</dbReference>
<sequence length="332" mass="35764">MVRLLLVVAVALALACGGTLAARLDLDTVNQAQFAEGEPNGVSPMLVKAQVLLDRARFSPGLIDGRLSNNFTKAVAAFQAANGLPSDGKLTKQTWDKLTAASTNPVLVTYETTGKDVRGRFTRRIPARMERMAHLKRLGYRNAREKLAERFHVSQELLSMLNPRAGFRKAGSSLVVPDVGRGDPPTEIASVEVDKASRRVRALDPSGKPLAVYPASIGSEEKPAPSGAAEVKRVVHNPTYHYDPKFAFKGVKAKRPFTIAAGPNNPVGSVWIDLSIESYGIHGTPDPGKIGTTFSHGCIRLTNWDAEDLAAMVKPGTKVDFKDETAQDGQAQ</sequence>
<feature type="active site" description="Nucleophile" evidence="7">
    <location>
        <position position="298"/>
    </location>
</feature>
<name>A0ABU4Y176_9HYPH</name>
<comment type="similarity">
    <text evidence="2">Belongs to the YkuD family.</text>
</comment>
<gene>
    <name evidence="10" type="ORF">RFN28_19850</name>
</gene>
<dbReference type="SUPFAM" id="SSF47090">
    <property type="entry name" value="PGBD-like"/>
    <property type="match status" value="1"/>
</dbReference>
<feature type="active site" description="Proton donor/acceptor" evidence="7">
    <location>
        <position position="282"/>
    </location>
</feature>
<dbReference type="PANTHER" id="PTHR30582">
    <property type="entry name" value="L,D-TRANSPEPTIDASE"/>
    <property type="match status" value="1"/>
</dbReference>
<evidence type="ECO:0000256" key="8">
    <source>
        <dbReference type="SAM" id="SignalP"/>
    </source>
</evidence>
<evidence type="ECO:0000256" key="4">
    <source>
        <dbReference type="ARBA" id="ARBA00022960"/>
    </source>
</evidence>
<keyword evidence="6 7" id="KW-0961">Cell wall biogenesis/degradation</keyword>
<proteinExistence type="inferred from homology"/>
<evidence type="ECO:0000256" key="2">
    <source>
        <dbReference type="ARBA" id="ARBA00005992"/>
    </source>
</evidence>